<evidence type="ECO:0000256" key="2">
    <source>
        <dbReference type="ARBA" id="ARBA00022553"/>
    </source>
</evidence>
<dbReference type="SMART" id="SM00822">
    <property type="entry name" value="PKS_KR"/>
    <property type="match status" value="1"/>
</dbReference>
<dbReference type="PROSITE" id="PS50075">
    <property type="entry name" value="CARRIER"/>
    <property type="match status" value="1"/>
</dbReference>
<dbReference type="Pfam" id="PF00550">
    <property type="entry name" value="PP-binding"/>
    <property type="match status" value="1"/>
</dbReference>
<accession>A0A9X3IZP7</accession>
<keyword evidence="1" id="KW-0596">Phosphopantetheine</keyword>
<dbReference type="InterPro" id="IPR036291">
    <property type="entry name" value="NAD(P)-bd_dom_sf"/>
</dbReference>
<dbReference type="Gene3D" id="3.40.50.720">
    <property type="entry name" value="NAD(P)-binding Rossmann-like Domain"/>
    <property type="match status" value="1"/>
</dbReference>
<gene>
    <name evidence="4" type="ORF">OV079_27685</name>
</gene>
<dbReference type="AlphaFoldDB" id="A0A9X3IZP7"/>
<keyword evidence="5" id="KW-1185">Reference proteome</keyword>
<comment type="caution">
    <text evidence="4">The sequence shown here is derived from an EMBL/GenBank/DDBJ whole genome shotgun (WGS) entry which is preliminary data.</text>
</comment>
<feature type="domain" description="Carrier" evidence="3">
    <location>
        <begin position="542"/>
        <end position="619"/>
    </location>
</feature>
<evidence type="ECO:0000256" key="1">
    <source>
        <dbReference type="ARBA" id="ARBA00022450"/>
    </source>
</evidence>
<dbReference type="GO" id="GO:0006633">
    <property type="term" value="P:fatty acid biosynthetic process"/>
    <property type="evidence" value="ECO:0007669"/>
    <property type="project" value="TreeGrafter"/>
</dbReference>
<dbReference type="PANTHER" id="PTHR43775">
    <property type="entry name" value="FATTY ACID SYNTHASE"/>
    <property type="match status" value="1"/>
</dbReference>
<dbReference type="SMART" id="SM01294">
    <property type="entry name" value="PKS_PP_betabranch"/>
    <property type="match status" value="1"/>
</dbReference>
<dbReference type="RefSeq" id="WP_267771936.1">
    <property type="nucleotide sequence ID" value="NZ_JAPNKE010000002.1"/>
</dbReference>
<dbReference type="InterPro" id="IPR050091">
    <property type="entry name" value="PKS_NRPS_Biosynth_Enz"/>
</dbReference>
<dbReference type="SUPFAM" id="SSF47336">
    <property type="entry name" value="ACP-like"/>
    <property type="match status" value="1"/>
</dbReference>
<dbReference type="InterPro" id="IPR006162">
    <property type="entry name" value="Ppantetheine_attach_site"/>
</dbReference>
<dbReference type="CDD" id="cd08955">
    <property type="entry name" value="KR_2_FAS_SDR_x"/>
    <property type="match status" value="1"/>
</dbReference>
<dbReference type="SUPFAM" id="SSF51735">
    <property type="entry name" value="NAD(P)-binding Rossmann-fold domains"/>
    <property type="match status" value="2"/>
</dbReference>
<evidence type="ECO:0000259" key="3">
    <source>
        <dbReference type="PROSITE" id="PS50075"/>
    </source>
</evidence>
<dbReference type="Gene3D" id="1.10.1200.10">
    <property type="entry name" value="ACP-like"/>
    <property type="match status" value="1"/>
</dbReference>
<dbReference type="InterPro" id="IPR013968">
    <property type="entry name" value="PKS_KR"/>
</dbReference>
<dbReference type="PANTHER" id="PTHR43775:SF37">
    <property type="entry name" value="SI:DKEY-61P9.11"/>
    <property type="match status" value="1"/>
</dbReference>
<dbReference type="GO" id="GO:0031177">
    <property type="term" value="F:phosphopantetheine binding"/>
    <property type="evidence" value="ECO:0007669"/>
    <property type="project" value="InterPro"/>
</dbReference>
<evidence type="ECO:0000313" key="4">
    <source>
        <dbReference type="EMBL" id="MCY1009280.1"/>
    </source>
</evidence>
<dbReference type="InterPro" id="IPR009081">
    <property type="entry name" value="PP-bd_ACP"/>
</dbReference>
<organism evidence="4 5">
    <name type="scientific">Nannocystis pusilla</name>
    <dbReference type="NCBI Taxonomy" id="889268"/>
    <lineage>
        <taxon>Bacteria</taxon>
        <taxon>Pseudomonadati</taxon>
        <taxon>Myxococcota</taxon>
        <taxon>Polyangia</taxon>
        <taxon>Nannocystales</taxon>
        <taxon>Nannocystaceae</taxon>
        <taxon>Nannocystis</taxon>
    </lineage>
</organism>
<dbReference type="InterPro" id="IPR020806">
    <property type="entry name" value="PKS_PP-bd"/>
</dbReference>
<name>A0A9X3IZP7_9BACT</name>
<proteinExistence type="predicted"/>
<reference evidence="4" key="1">
    <citation type="submission" date="2022-11" db="EMBL/GenBank/DDBJ databases">
        <title>Minimal conservation of predation-associated metabolite biosynthetic gene clusters underscores biosynthetic potential of Myxococcota including descriptions for ten novel species: Archangium lansinium sp. nov., Myxococcus landrumus sp. nov., Nannocystis bai.</title>
        <authorList>
            <person name="Ahearne A."/>
            <person name="Stevens C."/>
            <person name="Phillips K."/>
        </authorList>
    </citation>
    <scope>NUCLEOTIDE SEQUENCE</scope>
    <source>
        <strain evidence="4">Na p29</strain>
    </source>
</reference>
<dbReference type="Pfam" id="PF08659">
    <property type="entry name" value="KR"/>
    <property type="match status" value="1"/>
</dbReference>
<dbReference type="GO" id="GO:0004312">
    <property type="term" value="F:fatty acid synthase activity"/>
    <property type="evidence" value="ECO:0007669"/>
    <property type="project" value="TreeGrafter"/>
</dbReference>
<dbReference type="InterPro" id="IPR036736">
    <property type="entry name" value="ACP-like_sf"/>
</dbReference>
<dbReference type="SMART" id="SM00823">
    <property type="entry name" value="PKS_PP"/>
    <property type="match status" value="1"/>
</dbReference>
<dbReference type="EMBL" id="JAPNKE010000002">
    <property type="protein sequence ID" value="MCY1009280.1"/>
    <property type="molecule type" value="Genomic_DNA"/>
</dbReference>
<evidence type="ECO:0000313" key="5">
    <source>
        <dbReference type="Proteomes" id="UP001150924"/>
    </source>
</evidence>
<protein>
    <submittedName>
        <fullName evidence="4">Beta-ketoacyl reductase</fullName>
    </submittedName>
</protein>
<dbReference type="InterPro" id="IPR057326">
    <property type="entry name" value="KR_dom"/>
</dbReference>
<dbReference type="PROSITE" id="PS00012">
    <property type="entry name" value="PHOSPHOPANTETHEINE"/>
    <property type="match status" value="1"/>
</dbReference>
<dbReference type="Proteomes" id="UP001150924">
    <property type="component" value="Unassembled WGS sequence"/>
</dbReference>
<keyword evidence="2" id="KW-0597">Phosphoprotein</keyword>
<sequence length="653" mass="69437">MRQAGADCLLADLDLCDLQGSLVLTAVGLQLRRIDFAAVRARHAPRPAIPYMAPQWQPGPLPAPAARPGRWLLLADPGPLVDAVIAGLRARDQACEQLPLHLAADPETLVQALESRREGLPLRGLVHLGALGPDSVAPLDPAALDAAQRRGYGLGLHAVQALARLAWRDPPRLWFVTQHLAALPDAAAIDPTHAPLWGLGRTVPFEHPELRCKRVDIDDDLATVDALVAELCADDPDEEVALRGARRHLARVTPLELPPAEAPPIRGDATYLITGGLGGLGLLAAGWLVDRGARHLALLGRSAPGPAQAEAVAALTRRGARVELVHVDVADLDALAAALHRLDLAMPPLRGILHAAGALDDGLIAGQSLERLRPVLAPKLYGACNLHRLTQARPLDFFVLYSSVSAVLGAPGLANYVAANAALDALAHHRRRLGLPATSIDWGLFSGVGMGLVADAGARLSSRGVGDLRPEDGAAILFEAIASARPQLGVALLDSQQWLEFYPQRAASTVLAPLLRRGPRTRPAAPATAALRAALHDGDLASRRAALDRFITAQVAEIVRIDPARVDRDLPFRQLGFDSLLGLELRNRLEAGLGLTLSATLIWTWPTVQDLARHLGERLGWDVPPPAPAPAPALDLDTLSDQELLELGEQLLT</sequence>